<gene>
    <name evidence="2" type="ORF">MU1_58350</name>
</gene>
<keyword evidence="3" id="KW-1185">Reference proteome</keyword>
<dbReference type="RefSeq" id="WP_284242299.1">
    <property type="nucleotide sequence ID" value="NZ_BSSQ01000035.1"/>
</dbReference>
<organism evidence="2 3">
    <name type="scientific">Paenibacillus glycanilyticus</name>
    <dbReference type="NCBI Taxonomy" id="126569"/>
    <lineage>
        <taxon>Bacteria</taxon>
        <taxon>Bacillati</taxon>
        <taxon>Bacillota</taxon>
        <taxon>Bacilli</taxon>
        <taxon>Bacillales</taxon>
        <taxon>Paenibacillaceae</taxon>
        <taxon>Paenibacillus</taxon>
    </lineage>
</organism>
<keyword evidence="2" id="KW-0413">Isomerase</keyword>
<accession>A0ABQ6GN30</accession>
<evidence type="ECO:0000313" key="3">
    <source>
        <dbReference type="Proteomes" id="UP001157114"/>
    </source>
</evidence>
<sequence length="287" mass="32389">MSNKGMEYGALCHEFEGISIEETAERMREIGFTIVQLDPRAANVSLGEGLPSPKRAQQVRRIFEAQGIRIAALAGYSNLMDCNPSKREKVLEVFEGMIALCEHFGTSYIATETGGLDPVNPWANSPLNHTEEAWDEFVPLLRRLQGKAIEHDAVILLEGYVNNVLSTTDKAKRIIEELGMKGLGFVLDPFNYMNPEDFDDQRQAFGRVFEAIGAYSPIAHAKDAVWIDEWLVTPRAGTGLAEWPIYAEMLRQYKPEIPLLLEHMKLEEAEESLRFVQDALRINHLQI</sequence>
<dbReference type="EMBL" id="BSSQ01000035">
    <property type="protein sequence ID" value="GLX71485.1"/>
    <property type="molecule type" value="Genomic_DNA"/>
</dbReference>
<protein>
    <submittedName>
        <fullName evidence="2">Xylose isomerase</fullName>
    </submittedName>
</protein>
<dbReference type="PANTHER" id="PTHR12110">
    <property type="entry name" value="HYDROXYPYRUVATE ISOMERASE"/>
    <property type="match status" value="1"/>
</dbReference>
<dbReference type="InterPro" id="IPR036237">
    <property type="entry name" value="Xyl_isomerase-like_sf"/>
</dbReference>
<dbReference type="InterPro" id="IPR013022">
    <property type="entry name" value="Xyl_isomerase-like_TIM-brl"/>
</dbReference>
<evidence type="ECO:0000259" key="1">
    <source>
        <dbReference type="Pfam" id="PF01261"/>
    </source>
</evidence>
<dbReference type="Proteomes" id="UP001157114">
    <property type="component" value="Unassembled WGS sequence"/>
</dbReference>
<dbReference type="InterPro" id="IPR050312">
    <property type="entry name" value="IolE/XylAMocC-like"/>
</dbReference>
<dbReference type="Pfam" id="PF01261">
    <property type="entry name" value="AP_endonuc_2"/>
    <property type="match status" value="1"/>
</dbReference>
<dbReference type="GO" id="GO:0016853">
    <property type="term" value="F:isomerase activity"/>
    <property type="evidence" value="ECO:0007669"/>
    <property type="project" value="UniProtKB-KW"/>
</dbReference>
<dbReference type="Gene3D" id="3.20.20.150">
    <property type="entry name" value="Divalent-metal-dependent TIM barrel enzymes"/>
    <property type="match status" value="1"/>
</dbReference>
<dbReference type="PANTHER" id="PTHR12110:SF21">
    <property type="entry name" value="XYLOSE ISOMERASE-LIKE TIM BARREL DOMAIN-CONTAINING PROTEIN"/>
    <property type="match status" value="1"/>
</dbReference>
<feature type="domain" description="Xylose isomerase-like TIM barrel" evidence="1">
    <location>
        <begin position="26"/>
        <end position="277"/>
    </location>
</feature>
<reference evidence="2 3" key="1">
    <citation type="submission" date="2023-03" db="EMBL/GenBank/DDBJ databases">
        <title>Draft genome sequence of the bacteria which degrade cell wall of Tricholomamatutake.</title>
        <authorList>
            <person name="Konishi Y."/>
            <person name="Fukuta Y."/>
            <person name="Shirasaka N."/>
        </authorList>
    </citation>
    <scope>NUCLEOTIDE SEQUENCE [LARGE SCALE GENOMIC DNA]</scope>
    <source>
        <strain evidence="3">mu1</strain>
    </source>
</reference>
<name>A0ABQ6GN30_9BACL</name>
<dbReference type="SUPFAM" id="SSF51658">
    <property type="entry name" value="Xylose isomerase-like"/>
    <property type="match status" value="1"/>
</dbReference>
<proteinExistence type="predicted"/>
<evidence type="ECO:0000313" key="2">
    <source>
        <dbReference type="EMBL" id="GLX71485.1"/>
    </source>
</evidence>
<comment type="caution">
    <text evidence="2">The sequence shown here is derived from an EMBL/GenBank/DDBJ whole genome shotgun (WGS) entry which is preliminary data.</text>
</comment>